<dbReference type="GO" id="GO:0000155">
    <property type="term" value="F:phosphorelay sensor kinase activity"/>
    <property type="evidence" value="ECO:0007669"/>
    <property type="project" value="InterPro"/>
</dbReference>
<dbReference type="InterPro" id="IPR003594">
    <property type="entry name" value="HATPase_dom"/>
</dbReference>
<dbReference type="PANTHER" id="PTHR43047">
    <property type="entry name" value="TWO-COMPONENT HISTIDINE PROTEIN KINASE"/>
    <property type="match status" value="1"/>
</dbReference>
<dbReference type="EMBL" id="BRXS01000001">
    <property type="protein sequence ID" value="GLC24019.1"/>
    <property type="molecule type" value="Genomic_DNA"/>
</dbReference>
<dbReference type="Pfam" id="PF02518">
    <property type="entry name" value="HATPase_c"/>
    <property type="match status" value="1"/>
</dbReference>
<dbReference type="GO" id="GO:0005886">
    <property type="term" value="C:plasma membrane"/>
    <property type="evidence" value="ECO:0007669"/>
    <property type="project" value="TreeGrafter"/>
</dbReference>
<dbReference type="Pfam" id="PF00512">
    <property type="entry name" value="HisKA"/>
    <property type="match status" value="1"/>
</dbReference>
<dbReference type="InterPro" id="IPR011006">
    <property type="entry name" value="CheY-like_superfamily"/>
</dbReference>
<evidence type="ECO:0000256" key="6">
    <source>
        <dbReference type="PROSITE-ProRule" id="PRU00169"/>
    </source>
</evidence>
<dbReference type="Proteomes" id="UP001161325">
    <property type="component" value="Unassembled WGS sequence"/>
</dbReference>
<dbReference type="SUPFAM" id="SSF55874">
    <property type="entry name" value="ATPase domain of HSP90 chaperone/DNA topoisomerase II/histidine kinase"/>
    <property type="match status" value="1"/>
</dbReference>
<evidence type="ECO:0000256" key="4">
    <source>
        <dbReference type="ARBA" id="ARBA00022679"/>
    </source>
</evidence>
<feature type="modified residue" description="4-aspartylphosphate" evidence="6">
    <location>
        <position position="97"/>
    </location>
</feature>
<dbReference type="InterPro" id="IPR005467">
    <property type="entry name" value="His_kinase_dom"/>
</dbReference>
<feature type="domain" description="Response regulatory" evidence="10">
    <location>
        <begin position="48"/>
        <end position="165"/>
    </location>
</feature>
<dbReference type="InterPro" id="IPR036097">
    <property type="entry name" value="HisK_dim/P_sf"/>
</dbReference>
<dbReference type="PRINTS" id="PR00344">
    <property type="entry name" value="BCTRLSENSOR"/>
</dbReference>
<reference evidence="11" key="1">
    <citation type="submission" date="2022-08" db="EMBL/GenBank/DDBJ databases">
        <title>Draft genome sequencing of Roseisolibacter agri AW1220.</title>
        <authorList>
            <person name="Tobiishi Y."/>
            <person name="Tonouchi A."/>
        </authorList>
    </citation>
    <scope>NUCLEOTIDE SEQUENCE</scope>
    <source>
        <strain evidence="11">AW1220</strain>
    </source>
</reference>
<comment type="catalytic activity">
    <reaction evidence="1">
        <text>ATP + protein L-histidine = ADP + protein N-phospho-L-histidine.</text>
        <dbReference type="EC" id="2.7.13.3"/>
    </reaction>
</comment>
<dbReference type="PROSITE" id="PS50109">
    <property type="entry name" value="HIS_KIN"/>
    <property type="match status" value="1"/>
</dbReference>
<dbReference type="EC" id="2.7.13.3" evidence="2"/>
<keyword evidence="4" id="KW-0808">Transferase</keyword>
<dbReference type="SUPFAM" id="SSF52172">
    <property type="entry name" value="CheY-like"/>
    <property type="match status" value="1"/>
</dbReference>
<feature type="domain" description="Histidine kinase" evidence="9">
    <location>
        <begin position="242"/>
        <end position="462"/>
    </location>
</feature>
<dbReference type="InterPro" id="IPR003661">
    <property type="entry name" value="HisK_dim/P_dom"/>
</dbReference>
<accession>A0AA37Q027</accession>
<dbReference type="Gene3D" id="3.30.565.10">
    <property type="entry name" value="Histidine kinase-like ATPase, C-terminal domain"/>
    <property type="match status" value="1"/>
</dbReference>
<dbReference type="Gene3D" id="1.10.287.130">
    <property type="match status" value="1"/>
</dbReference>
<dbReference type="SUPFAM" id="SSF47384">
    <property type="entry name" value="Homodimeric domain of signal transducing histidine kinase"/>
    <property type="match status" value="1"/>
</dbReference>
<dbReference type="PROSITE" id="PS50110">
    <property type="entry name" value="RESPONSE_REGULATORY"/>
    <property type="match status" value="1"/>
</dbReference>
<dbReference type="Gene3D" id="3.40.50.2300">
    <property type="match status" value="1"/>
</dbReference>
<dbReference type="Pfam" id="PF00072">
    <property type="entry name" value="Response_reg"/>
    <property type="match status" value="1"/>
</dbReference>
<evidence type="ECO:0000313" key="12">
    <source>
        <dbReference type="Proteomes" id="UP001161325"/>
    </source>
</evidence>
<dbReference type="InterPro" id="IPR001789">
    <property type="entry name" value="Sig_transdc_resp-reg_receiver"/>
</dbReference>
<dbReference type="InterPro" id="IPR036890">
    <property type="entry name" value="HATPase_C_sf"/>
</dbReference>
<protein>
    <recommendedName>
        <fullName evidence="2">histidine kinase</fullName>
        <ecNumber evidence="2">2.7.13.3</ecNumber>
    </recommendedName>
</protein>
<evidence type="ECO:0000256" key="8">
    <source>
        <dbReference type="SAM" id="MobiDB-lite"/>
    </source>
</evidence>
<dbReference type="CDD" id="cd00082">
    <property type="entry name" value="HisKA"/>
    <property type="match status" value="1"/>
</dbReference>
<dbReference type="SMART" id="SM00448">
    <property type="entry name" value="REC"/>
    <property type="match status" value="1"/>
</dbReference>
<dbReference type="RefSeq" id="WP_284348465.1">
    <property type="nucleotide sequence ID" value="NZ_BRXS01000001.1"/>
</dbReference>
<feature type="coiled-coil region" evidence="7">
    <location>
        <begin position="167"/>
        <end position="235"/>
    </location>
</feature>
<dbReference type="GO" id="GO:0009927">
    <property type="term" value="F:histidine phosphotransfer kinase activity"/>
    <property type="evidence" value="ECO:0007669"/>
    <property type="project" value="TreeGrafter"/>
</dbReference>
<dbReference type="AlphaFoldDB" id="A0AA37Q027"/>
<dbReference type="CDD" id="cd16922">
    <property type="entry name" value="HATPase_EvgS-ArcB-TorS-like"/>
    <property type="match status" value="1"/>
</dbReference>
<dbReference type="SMART" id="SM00387">
    <property type="entry name" value="HATPase_c"/>
    <property type="match status" value="1"/>
</dbReference>
<name>A0AA37Q027_9BACT</name>
<gene>
    <name evidence="11" type="ORF">rosag_05320</name>
</gene>
<feature type="compositionally biased region" description="Acidic residues" evidence="8">
    <location>
        <begin position="1"/>
        <end position="11"/>
    </location>
</feature>
<organism evidence="11 12">
    <name type="scientific">Roseisolibacter agri</name>
    <dbReference type="NCBI Taxonomy" id="2014610"/>
    <lineage>
        <taxon>Bacteria</taxon>
        <taxon>Pseudomonadati</taxon>
        <taxon>Gemmatimonadota</taxon>
        <taxon>Gemmatimonadia</taxon>
        <taxon>Gemmatimonadales</taxon>
        <taxon>Gemmatimonadaceae</taxon>
        <taxon>Roseisolibacter</taxon>
    </lineage>
</organism>
<keyword evidence="5" id="KW-0418">Kinase</keyword>
<comment type="caution">
    <text evidence="11">The sequence shown here is derived from an EMBL/GenBank/DDBJ whole genome shotgun (WGS) entry which is preliminary data.</text>
</comment>
<evidence type="ECO:0000256" key="5">
    <source>
        <dbReference type="ARBA" id="ARBA00022777"/>
    </source>
</evidence>
<evidence type="ECO:0000256" key="3">
    <source>
        <dbReference type="ARBA" id="ARBA00022553"/>
    </source>
</evidence>
<sequence>MSQDVEQDLEVDLPPAPQASQTPASLATTAEWGPLLDPHAGEPPEPVSILLVDDRPENLLALEAILEPLGQHLVRATSGEEALRRLLVQDFALILLDVQMPGMNGFEAAELIKARERSRAIPIIFLTAINKEDAYVYRGYEVGAVDYLFKPFNPEVLRSKVSVFVEMHHKREQLRRQEQALRESERRELELSMRARLLEQEARTAAELEALNAELKGLNEELQARQAALERAMASRSRFYASMSHELRTPINAIIGYNTLLLDGIYGPLSDQQQHGIARTHHAARHLLELVNDVLDLSKIEAGKFELSVQPTAFPALIEDLFVTVRPMADEHGSELTLLHDAQHVTLDTDPRRVRQILLNLLSNAIKFGAGKPIAVTSHPREDGGLELAVRDHGPGIAPDDLPRIFDEFVQLAHSGNTGQPTGTGLGLPISKRLAELLGGQLTAESQLGHGSTFRLQLPARAPRVAE</sequence>
<evidence type="ECO:0000256" key="7">
    <source>
        <dbReference type="SAM" id="Coils"/>
    </source>
</evidence>
<dbReference type="InterPro" id="IPR004358">
    <property type="entry name" value="Sig_transdc_His_kin-like_C"/>
</dbReference>
<evidence type="ECO:0000256" key="2">
    <source>
        <dbReference type="ARBA" id="ARBA00012438"/>
    </source>
</evidence>
<evidence type="ECO:0000259" key="10">
    <source>
        <dbReference type="PROSITE" id="PS50110"/>
    </source>
</evidence>
<evidence type="ECO:0000313" key="11">
    <source>
        <dbReference type="EMBL" id="GLC24019.1"/>
    </source>
</evidence>
<proteinExistence type="predicted"/>
<dbReference type="SMART" id="SM00388">
    <property type="entry name" value="HisKA"/>
    <property type="match status" value="1"/>
</dbReference>
<dbReference type="PANTHER" id="PTHR43047:SF78">
    <property type="entry name" value="SENSORY_REGULATORY PROTEIN RPFC"/>
    <property type="match status" value="1"/>
</dbReference>
<evidence type="ECO:0000259" key="9">
    <source>
        <dbReference type="PROSITE" id="PS50109"/>
    </source>
</evidence>
<keyword evidence="12" id="KW-1185">Reference proteome</keyword>
<keyword evidence="7" id="KW-0175">Coiled coil</keyword>
<feature type="region of interest" description="Disordered" evidence="8">
    <location>
        <begin position="1"/>
        <end position="25"/>
    </location>
</feature>
<keyword evidence="3 6" id="KW-0597">Phosphoprotein</keyword>
<evidence type="ECO:0000256" key="1">
    <source>
        <dbReference type="ARBA" id="ARBA00000085"/>
    </source>
</evidence>